<keyword evidence="1" id="KW-1133">Transmembrane helix</keyword>
<keyword evidence="3" id="KW-1185">Reference proteome</keyword>
<feature type="transmembrane region" description="Helical" evidence="1">
    <location>
        <begin position="71"/>
        <end position="91"/>
    </location>
</feature>
<sequence length="165" mass="19483">LLSFTIISTYLAFHNQLSVLNRNFVILLNDFRRGHPIGVKEMMKLKFIYRQHNILSYNLIFPDKDAWSQALYYYALISIPINVCFMCIIIVEDLPPQTRLLFISVTVIHAFTGLIPFLNTANVSSDFHKIKEHILPMQLQLKRNQHLLIKLKYDDLYQRLLYGRK</sequence>
<dbReference type="AlphaFoldDB" id="A0A1Y3BDG1"/>
<feature type="non-terminal residue" evidence="2">
    <location>
        <position position="1"/>
    </location>
</feature>
<keyword evidence="1" id="KW-0812">Transmembrane</keyword>
<dbReference type="Proteomes" id="UP000194236">
    <property type="component" value="Unassembled WGS sequence"/>
</dbReference>
<name>A0A1Y3BDG1_EURMA</name>
<evidence type="ECO:0000313" key="3">
    <source>
        <dbReference type="Proteomes" id="UP000194236"/>
    </source>
</evidence>
<dbReference type="OrthoDB" id="6507641at2759"/>
<dbReference type="EMBL" id="MUJZ01025561">
    <property type="protein sequence ID" value="OTF78950.1"/>
    <property type="molecule type" value="Genomic_DNA"/>
</dbReference>
<keyword evidence="1" id="KW-0472">Membrane</keyword>
<comment type="caution">
    <text evidence="2">The sequence shown here is derived from an EMBL/GenBank/DDBJ whole genome shotgun (WGS) entry which is preliminary data.</text>
</comment>
<gene>
    <name evidence="2" type="ORF">BLA29_012963</name>
</gene>
<accession>A0A1Y3BDG1</accession>
<feature type="non-terminal residue" evidence="2">
    <location>
        <position position="165"/>
    </location>
</feature>
<evidence type="ECO:0000256" key="1">
    <source>
        <dbReference type="SAM" id="Phobius"/>
    </source>
</evidence>
<evidence type="ECO:0000313" key="2">
    <source>
        <dbReference type="EMBL" id="OTF78950.1"/>
    </source>
</evidence>
<reference evidence="2 3" key="1">
    <citation type="submission" date="2017-03" db="EMBL/GenBank/DDBJ databases">
        <title>Genome Survey of Euroglyphus maynei.</title>
        <authorList>
            <person name="Arlian L.G."/>
            <person name="Morgan M.S."/>
            <person name="Rider S.D."/>
        </authorList>
    </citation>
    <scope>NUCLEOTIDE SEQUENCE [LARGE SCALE GENOMIC DNA]</scope>
    <source>
        <strain evidence="2">Arlian Lab</strain>
        <tissue evidence="2">Whole body</tissue>
    </source>
</reference>
<proteinExistence type="predicted"/>
<protein>
    <submittedName>
        <fullName evidence="2">Uncharacterized protein</fullName>
    </submittedName>
</protein>
<organism evidence="2 3">
    <name type="scientific">Euroglyphus maynei</name>
    <name type="common">Mayne's house dust mite</name>
    <dbReference type="NCBI Taxonomy" id="6958"/>
    <lineage>
        <taxon>Eukaryota</taxon>
        <taxon>Metazoa</taxon>
        <taxon>Ecdysozoa</taxon>
        <taxon>Arthropoda</taxon>
        <taxon>Chelicerata</taxon>
        <taxon>Arachnida</taxon>
        <taxon>Acari</taxon>
        <taxon>Acariformes</taxon>
        <taxon>Sarcoptiformes</taxon>
        <taxon>Astigmata</taxon>
        <taxon>Psoroptidia</taxon>
        <taxon>Analgoidea</taxon>
        <taxon>Pyroglyphidae</taxon>
        <taxon>Pyroglyphinae</taxon>
        <taxon>Euroglyphus</taxon>
    </lineage>
</organism>
<feature type="transmembrane region" description="Helical" evidence="1">
    <location>
        <begin position="100"/>
        <end position="118"/>
    </location>
</feature>